<name>A0ABY5VRK0_9ACTN</name>
<reference evidence="1" key="2">
    <citation type="submission" date="2022-09" db="EMBL/GenBank/DDBJ databases">
        <title>Biosynthetic gene clusters of Dactylosporangioum fulvum.</title>
        <authorList>
            <person name="Caradec T."/>
        </authorList>
    </citation>
    <scope>NUCLEOTIDE SEQUENCE</scope>
    <source>
        <strain evidence="1">NRRL B-16292</strain>
    </source>
</reference>
<protein>
    <recommendedName>
        <fullName evidence="3">L-tyrosine 3-hydroxylase</fullName>
    </recommendedName>
</protein>
<evidence type="ECO:0000313" key="2">
    <source>
        <dbReference type="Proteomes" id="UP001059617"/>
    </source>
</evidence>
<keyword evidence="2" id="KW-1185">Reference proteome</keyword>
<organism evidence="1 2">
    <name type="scientific">Dactylosporangium fulvum</name>
    <dbReference type="NCBI Taxonomy" id="53359"/>
    <lineage>
        <taxon>Bacteria</taxon>
        <taxon>Bacillati</taxon>
        <taxon>Actinomycetota</taxon>
        <taxon>Actinomycetes</taxon>
        <taxon>Micromonosporales</taxon>
        <taxon>Micromonosporaceae</taxon>
        <taxon>Dactylosporangium</taxon>
    </lineage>
</organism>
<dbReference type="RefSeq" id="WP_259857928.1">
    <property type="nucleotide sequence ID" value="NZ_BAAAST010000007.1"/>
</dbReference>
<accession>A0ABY5VRK0</accession>
<sequence>MSGALCDLPANGRWDFGGFAYGLEPLVLPTVGAPDAAADDPAVVAPVDTYAQTCWRIRTLGERGLLTPEVERCDEPDELFWFRWITGHQVCFVVWRLIAGLLDDLNQGRRSAAEVVGPISRYVDGYSAMLLYTGSCPRDLYSVLIRPSMRLRHRAFSGSWAPDYWPIRDLFRRRHLPATSDIDTGELVDAITLLHLVHDGVAARLVTNGKSLLREAAVRGPRHRLAGMIYDTYFATLRAPVTRHEVVAQLLRRLVAIAQDIAANGLYTVDADDRPPELQKPEVVKCENGLVDIVLGVAEHACGLADGPAEPLQSNLRTTVAEV</sequence>
<reference evidence="1" key="1">
    <citation type="submission" date="2021-04" db="EMBL/GenBank/DDBJ databases">
        <authorList>
            <person name="Hartkoorn R.C."/>
            <person name="Beaudoing E."/>
            <person name="Hot D."/>
        </authorList>
    </citation>
    <scope>NUCLEOTIDE SEQUENCE</scope>
    <source>
        <strain evidence="1">NRRL B-16292</strain>
    </source>
</reference>
<gene>
    <name evidence="1" type="ORF">Dfulv_34100</name>
</gene>
<evidence type="ECO:0008006" key="3">
    <source>
        <dbReference type="Google" id="ProtNLM"/>
    </source>
</evidence>
<evidence type="ECO:0000313" key="1">
    <source>
        <dbReference type="EMBL" id="UWP80170.1"/>
    </source>
</evidence>
<proteinExistence type="predicted"/>
<dbReference type="Proteomes" id="UP001059617">
    <property type="component" value="Chromosome"/>
</dbReference>
<dbReference type="EMBL" id="CP073720">
    <property type="protein sequence ID" value="UWP80170.1"/>
    <property type="molecule type" value="Genomic_DNA"/>
</dbReference>